<reference evidence="3 4" key="1">
    <citation type="journal article" date="2020" name="Syst. Appl. Microbiol.">
        <title>Alienimonas chondri sp. nov., a novel planctomycete isolated from the biofilm of the red alga Chondrus crispus.</title>
        <authorList>
            <person name="Vitorino I."/>
            <person name="Albuquerque L."/>
            <person name="Wiegand S."/>
            <person name="Kallscheuer N."/>
            <person name="da Costa M.S."/>
            <person name="Lobo-da-Cunha A."/>
            <person name="Jogler C."/>
            <person name="Lage O.M."/>
        </authorList>
    </citation>
    <scope>NUCLEOTIDE SEQUENCE [LARGE SCALE GENOMIC DNA]</scope>
    <source>
        <strain evidence="3 4">LzC2</strain>
    </source>
</reference>
<name>A0ABX1VDT7_9PLAN</name>
<evidence type="ECO:0000313" key="3">
    <source>
        <dbReference type="EMBL" id="NNJ26260.1"/>
    </source>
</evidence>
<accession>A0ABX1VDT7</accession>
<dbReference type="PROSITE" id="PS51257">
    <property type="entry name" value="PROKAR_LIPOPROTEIN"/>
    <property type="match status" value="1"/>
</dbReference>
<proteinExistence type="predicted"/>
<dbReference type="EMBL" id="WTPX01000069">
    <property type="protein sequence ID" value="NNJ26260.1"/>
    <property type="molecule type" value="Genomic_DNA"/>
</dbReference>
<protein>
    <submittedName>
        <fullName evidence="3">Uncharacterized protein</fullName>
    </submittedName>
</protein>
<organism evidence="3 4">
    <name type="scientific">Alienimonas chondri</name>
    <dbReference type="NCBI Taxonomy" id="2681879"/>
    <lineage>
        <taxon>Bacteria</taxon>
        <taxon>Pseudomonadati</taxon>
        <taxon>Planctomycetota</taxon>
        <taxon>Planctomycetia</taxon>
        <taxon>Planctomycetales</taxon>
        <taxon>Planctomycetaceae</taxon>
        <taxon>Alienimonas</taxon>
    </lineage>
</organism>
<feature type="region of interest" description="Disordered" evidence="1">
    <location>
        <begin position="166"/>
        <end position="264"/>
    </location>
</feature>
<feature type="compositionally biased region" description="Low complexity" evidence="1">
    <location>
        <begin position="50"/>
        <end position="65"/>
    </location>
</feature>
<keyword evidence="4" id="KW-1185">Reference proteome</keyword>
<dbReference type="Proteomes" id="UP000609651">
    <property type="component" value="Unassembled WGS sequence"/>
</dbReference>
<dbReference type="RefSeq" id="WP_171187107.1">
    <property type="nucleotide sequence ID" value="NZ_WTPX01000069.1"/>
</dbReference>
<gene>
    <name evidence="3" type="ORF">LzC2_23420</name>
</gene>
<feature type="chain" id="PRO_5046600458" evidence="2">
    <location>
        <begin position="30"/>
        <end position="264"/>
    </location>
</feature>
<feature type="region of interest" description="Disordered" evidence="1">
    <location>
        <begin position="35"/>
        <end position="67"/>
    </location>
</feature>
<keyword evidence="2" id="KW-0732">Signal</keyword>
<feature type="signal peptide" evidence="2">
    <location>
        <begin position="1"/>
        <end position="29"/>
    </location>
</feature>
<sequence length="264" mass="27303">MPLRPPRVALLGILACAAALSGCGASDLAATEEAALPPAEPTPRPEQVEPAPAAVPSPAAVSSASQGEAVLEQPVGWDFFGPPVVSEEDEEAGPVAQHLHLRGFISMDDRHMAVLWAAQEDGSGVVMTLAAGESRGGVTLVELSEEEGTATVEHPGRVVLHLARGTAQRAGGGSSAFVPGRSTTRPAQTTSRPGSRTVGSQSASLRSATSRTAASQSEVAISPERDARRAFTPPPAPPEPVSYRVERPDEDGDDNAPRDDDDED</sequence>
<feature type="compositionally biased region" description="Acidic residues" evidence="1">
    <location>
        <begin position="248"/>
        <end position="264"/>
    </location>
</feature>
<feature type="compositionally biased region" description="Polar residues" evidence="1">
    <location>
        <begin position="181"/>
        <end position="199"/>
    </location>
</feature>
<evidence type="ECO:0000256" key="1">
    <source>
        <dbReference type="SAM" id="MobiDB-lite"/>
    </source>
</evidence>
<evidence type="ECO:0000256" key="2">
    <source>
        <dbReference type="SAM" id="SignalP"/>
    </source>
</evidence>
<evidence type="ECO:0000313" key="4">
    <source>
        <dbReference type="Proteomes" id="UP000609651"/>
    </source>
</evidence>
<feature type="compositionally biased region" description="Low complexity" evidence="1">
    <location>
        <begin position="200"/>
        <end position="217"/>
    </location>
</feature>
<comment type="caution">
    <text evidence="3">The sequence shown here is derived from an EMBL/GenBank/DDBJ whole genome shotgun (WGS) entry which is preliminary data.</text>
</comment>